<dbReference type="PANTHER" id="PTHR24348">
    <property type="entry name" value="SERINE/THREONINE-PROTEIN KINASE UNC-51-RELATED"/>
    <property type="match status" value="1"/>
</dbReference>
<gene>
    <name evidence="8" type="ORF">NAES01612_LOCUS15328</name>
</gene>
<dbReference type="InterPro" id="IPR000719">
    <property type="entry name" value="Prot_kinase_dom"/>
</dbReference>
<dbReference type="PROSITE" id="PS00107">
    <property type="entry name" value="PROTEIN_KINASE_ATP"/>
    <property type="match status" value="1"/>
</dbReference>
<dbReference type="PROSITE" id="PS50011">
    <property type="entry name" value="PROTEIN_KINASE_DOM"/>
    <property type="match status" value="1"/>
</dbReference>
<evidence type="ECO:0000313" key="8">
    <source>
        <dbReference type="EMBL" id="CAE2314374.1"/>
    </source>
</evidence>
<dbReference type="GO" id="GO:0000045">
    <property type="term" value="P:autophagosome assembly"/>
    <property type="evidence" value="ECO:0007669"/>
    <property type="project" value="TreeGrafter"/>
</dbReference>
<dbReference type="InterPro" id="IPR045269">
    <property type="entry name" value="Atg1-like"/>
</dbReference>
<feature type="binding site" evidence="5">
    <location>
        <position position="40"/>
    </location>
    <ligand>
        <name>ATP</name>
        <dbReference type="ChEBI" id="CHEBI:30616"/>
    </ligand>
</feature>
<evidence type="ECO:0000256" key="1">
    <source>
        <dbReference type="ARBA" id="ARBA00022679"/>
    </source>
</evidence>
<dbReference type="InterPro" id="IPR011009">
    <property type="entry name" value="Kinase-like_dom_sf"/>
</dbReference>
<feature type="compositionally biased region" description="Basic and acidic residues" evidence="6">
    <location>
        <begin position="507"/>
        <end position="527"/>
    </location>
</feature>
<dbReference type="AlphaFoldDB" id="A0A7S4L4E5"/>
<dbReference type="GO" id="GO:0004674">
    <property type="term" value="F:protein serine/threonine kinase activity"/>
    <property type="evidence" value="ECO:0007669"/>
    <property type="project" value="InterPro"/>
</dbReference>
<evidence type="ECO:0000256" key="6">
    <source>
        <dbReference type="SAM" id="MobiDB-lite"/>
    </source>
</evidence>
<feature type="region of interest" description="Disordered" evidence="6">
    <location>
        <begin position="287"/>
        <end position="374"/>
    </location>
</feature>
<evidence type="ECO:0000256" key="2">
    <source>
        <dbReference type="ARBA" id="ARBA00022741"/>
    </source>
</evidence>
<dbReference type="GO" id="GO:0010506">
    <property type="term" value="P:regulation of autophagy"/>
    <property type="evidence" value="ECO:0007669"/>
    <property type="project" value="InterPro"/>
</dbReference>
<dbReference type="GO" id="GO:0000407">
    <property type="term" value="C:phagophore assembly site"/>
    <property type="evidence" value="ECO:0007669"/>
    <property type="project" value="TreeGrafter"/>
</dbReference>
<dbReference type="PANTHER" id="PTHR24348:SF22">
    <property type="entry name" value="NON-SPECIFIC SERINE_THREONINE PROTEIN KINASE"/>
    <property type="match status" value="1"/>
</dbReference>
<sequence>MAFGLPEDFPYDIKRPLGHGSFASVYEGIDKKTKEQRAIKIVDLKKLQTKSHYAESEMKIMMRLQASKHPSVVGMHKAFKVNEESMALVLEFCDQGDLSSYVDQQEGKRLPEEKAKKLMQDLALGLSFLRSKNIIHRDLKPQNLLLKSCPSGLALKLADFGFAKELEDFSNEVIPSLVGSPMYLAPELWNREGYTTQSDLWSVGVILYEVIFGHYLYFAKSIPALVQLVKTKDVEFPPDLIDSVSPECLDLIRGLLRKDPEERLSWDKYLGHPWLDLETRKMVDSFEDLESNSEDEEPLIEHSNIDPSRSLEQKPSQSESGDFESPESQESKEPPSKFVDKPMESPHLSVLDPAVSIAPSSEGEKAKEEGEGREEDVLQIVKALHQLAKLVETGEPERALSLHMEILSILKGEEMKSVLVKKTDLERAKAQSLFEKSMKAADTLTTALPKDTKIPTSFNVIYALAVEMNQKAEIDELFSAYSMASEEYFLAALLIKHLLFGNNVGKEKGEEERGVLEGKRERYERSGKSAVGKAKKKE</sequence>
<dbReference type="Gene3D" id="1.10.510.10">
    <property type="entry name" value="Transferase(Phosphotransferase) domain 1"/>
    <property type="match status" value="1"/>
</dbReference>
<proteinExistence type="predicted"/>
<protein>
    <recommendedName>
        <fullName evidence="7">Protein kinase domain-containing protein</fullName>
    </recommendedName>
</protein>
<dbReference type="PROSITE" id="PS00108">
    <property type="entry name" value="PROTEIN_KINASE_ST"/>
    <property type="match status" value="1"/>
</dbReference>
<dbReference type="InterPro" id="IPR017441">
    <property type="entry name" value="Protein_kinase_ATP_BS"/>
</dbReference>
<dbReference type="InterPro" id="IPR008271">
    <property type="entry name" value="Ser/Thr_kinase_AS"/>
</dbReference>
<dbReference type="SUPFAM" id="SSF56112">
    <property type="entry name" value="Protein kinase-like (PK-like)"/>
    <property type="match status" value="1"/>
</dbReference>
<accession>A0A7S4L4E5</accession>
<dbReference type="SMART" id="SM00220">
    <property type="entry name" value="S_TKc"/>
    <property type="match status" value="1"/>
</dbReference>
<feature type="domain" description="Protein kinase" evidence="7">
    <location>
        <begin position="11"/>
        <end position="275"/>
    </location>
</feature>
<keyword evidence="4 5" id="KW-0067">ATP-binding</keyword>
<dbReference type="EMBL" id="HBKR01023399">
    <property type="protein sequence ID" value="CAE2314374.1"/>
    <property type="molecule type" value="Transcribed_RNA"/>
</dbReference>
<dbReference type="GO" id="GO:0016020">
    <property type="term" value="C:membrane"/>
    <property type="evidence" value="ECO:0007669"/>
    <property type="project" value="TreeGrafter"/>
</dbReference>
<feature type="compositionally biased region" description="Basic and acidic residues" evidence="6">
    <location>
        <begin position="329"/>
        <end position="344"/>
    </location>
</feature>
<feature type="compositionally biased region" description="Basic and acidic residues" evidence="6">
    <location>
        <begin position="299"/>
        <end position="312"/>
    </location>
</feature>
<feature type="region of interest" description="Disordered" evidence="6">
    <location>
        <begin position="507"/>
        <end position="538"/>
    </location>
</feature>
<reference evidence="8" key="1">
    <citation type="submission" date="2021-01" db="EMBL/GenBank/DDBJ databases">
        <authorList>
            <person name="Corre E."/>
            <person name="Pelletier E."/>
            <person name="Niang G."/>
            <person name="Scheremetjew M."/>
            <person name="Finn R."/>
            <person name="Kale V."/>
            <person name="Holt S."/>
            <person name="Cochrane G."/>
            <person name="Meng A."/>
            <person name="Brown T."/>
            <person name="Cohen L."/>
        </authorList>
    </citation>
    <scope>NUCLEOTIDE SEQUENCE</scope>
    <source>
        <strain evidence="8">SoJaBio B1-5/56/2</strain>
    </source>
</reference>
<evidence type="ECO:0000259" key="7">
    <source>
        <dbReference type="PROSITE" id="PS50011"/>
    </source>
</evidence>
<dbReference type="GO" id="GO:0005829">
    <property type="term" value="C:cytosol"/>
    <property type="evidence" value="ECO:0007669"/>
    <property type="project" value="TreeGrafter"/>
</dbReference>
<feature type="compositionally biased region" description="Acidic residues" evidence="6">
    <location>
        <begin position="287"/>
        <end position="298"/>
    </location>
</feature>
<dbReference type="GO" id="GO:0005776">
    <property type="term" value="C:autophagosome"/>
    <property type="evidence" value="ECO:0007669"/>
    <property type="project" value="TreeGrafter"/>
</dbReference>
<keyword evidence="2 5" id="KW-0547">Nucleotide-binding</keyword>
<dbReference type="GO" id="GO:0005524">
    <property type="term" value="F:ATP binding"/>
    <property type="evidence" value="ECO:0007669"/>
    <property type="project" value="UniProtKB-UniRule"/>
</dbReference>
<evidence type="ECO:0000256" key="3">
    <source>
        <dbReference type="ARBA" id="ARBA00022777"/>
    </source>
</evidence>
<name>A0A7S4L4E5_9EUKA</name>
<organism evidence="8">
    <name type="scientific">Paramoeba aestuarina</name>
    <dbReference type="NCBI Taxonomy" id="180227"/>
    <lineage>
        <taxon>Eukaryota</taxon>
        <taxon>Amoebozoa</taxon>
        <taxon>Discosea</taxon>
        <taxon>Flabellinia</taxon>
        <taxon>Dactylopodida</taxon>
        <taxon>Paramoebidae</taxon>
        <taxon>Paramoeba</taxon>
    </lineage>
</organism>
<keyword evidence="3" id="KW-0418">Kinase</keyword>
<evidence type="ECO:0000256" key="5">
    <source>
        <dbReference type="PROSITE-ProRule" id="PRU10141"/>
    </source>
</evidence>
<keyword evidence="1" id="KW-0808">Transferase</keyword>
<evidence type="ECO:0000256" key="4">
    <source>
        <dbReference type="ARBA" id="ARBA00022840"/>
    </source>
</evidence>
<dbReference type="Pfam" id="PF00069">
    <property type="entry name" value="Pkinase"/>
    <property type="match status" value="1"/>
</dbReference>